<dbReference type="FunFam" id="1.10.455.10:FF:000002">
    <property type="entry name" value="40S ribosomal protein S5"/>
    <property type="match status" value="1"/>
</dbReference>
<feature type="repeat" description="WD" evidence="8">
    <location>
        <begin position="413"/>
        <end position="454"/>
    </location>
</feature>
<proteinExistence type="inferred from homology"/>
<dbReference type="SMART" id="SM00667">
    <property type="entry name" value="LisH"/>
    <property type="match status" value="1"/>
</dbReference>
<dbReference type="CDD" id="cd14867">
    <property type="entry name" value="uS7_Eukaryote"/>
    <property type="match status" value="1"/>
</dbReference>
<dbReference type="PROSITE" id="PS00052">
    <property type="entry name" value="RIBOSOMAL_S7"/>
    <property type="match status" value="1"/>
</dbReference>
<dbReference type="SUPFAM" id="SSF47973">
    <property type="entry name" value="Ribosomal protein S7"/>
    <property type="match status" value="1"/>
</dbReference>
<dbReference type="SMART" id="SM00320">
    <property type="entry name" value="WD40"/>
    <property type="match status" value="7"/>
</dbReference>
<dbReference type="PANTHER" id="PTHR22846">
    <property type="entry name" value="WD40 REPEAT PROTEIN"/>
    <property type="match status" value="1"/>
</dbReference>
<dbReference type="PROSITE" id="PS50082">
    <property type="entry name" value="WD_REPEATS_2"/>
    <property type="match status" value="6"/>
</dbReference>
<feature type="region of interest" description="Disordered" evidence="10">
    <location>
        <begin position="847"/>
        <end position="866"/>
    </location>
</feature>
<evidence type="ECO:0000256" key="4">
    <source>
        <dbReference type="ARBA" id="ARBA00022737"/>
    </source>
</evidence>
<dbReference type="InterPro" id="IPR005716">
    <property type="entry name" value="Ribosomal_uS7_euk/arc"/>
</dbReference>
<reference evidence="13" key="1">
    <citation type="journal article" date="2013" name="Genome Announc.">
        <title>Draft genome sequence of the basidiomycetous yeast-like fungus Pseudozyma hubeiensis SY62, which produces an abundant amount of the biosurfactant mannosylerythritol lipids.</title>
        <authorList>
            <person name="Konishi M."/>
            <person name="Hatada Y."/>
            <person name="Horiuchi J."/>
        </authorList>
    </citation>
    <scope>NUCLEOTIDE SEQUENCE [LARGE SCALE GENOMIC DNA]</scope>
    <source>
        <strain evidence="13">SY62</strain>
    </source>
</reference>
<comment type="subcellular location">
    <subcellularLocation>
        <location evidence="1">Nucleus</location>
    </subcellularLocation>
</comment>
<protein>
    <submittedName>
        <fullName evidence="12">Vegetative incompatibility protein HET-E-1</fullName>
    </submittedName>
</protein>
<evidence type="ECO:0000256" key="1">
    <source>
        <dbReference type="ARBA" id="ARBA00004123"/>
    </source>
</evidence>
<feature type="region of interest" description="Disordered" evidence="10">
    <location>
        <begin position="562"/>
        <end position="658"/>
    </location>
</feature>
<feature type="compositionally biased region" description="Basic and acidic residues" evidence="10">
    <location>
        <begin position="601"/>
        <end position="620"/>
    </location>
</feature>
<feature type="compositionally biased region" description="Basic and acidic residues" evidence="10">
    <location>
        <begin position="791"/>
        <end position="804"/>
    </location>
</feature>
<feature type="compositionally biased region" description="Low complexity" evidence="10">
    <location>
        <begin position="221"/>
        <end position="231"/>
    </location>
</feature>
<evidence type="ECO:0000256" key="3">
    <source>
        <dbReference type="ARBA" id="ARBA00022574"/>
    </source>
</evidence>
<dbReference type="InterPro" id="IPR015943">
    <property type="entry name" value="WD40/YVTN_repeat-like_dom_sf"/>
</dbReference>
<dbReference type="EMBL" id="DF238831">
    <property type="protein sequence ID" value="GAC99334.1"/>
    <property type="molecule type" value="Genomic_DNA"/>
</dbReference>
<dbReference type="GO" id="GO:0034967">
    <property type="term" value="C:Set3 complex"/>
    <property type="evidence" value="ECO:0007669"/>
    <property type="project" value="TreeGrafter"/>
</dbReference>
<evidence type="ECO:0000256" key="7">
    <source>
        <dbReference type="ARBA" id="ARBA00023274"/>
    </source>
</evidence>
<dbReference type="PROSITE" id="PS50294">
    <property type="entry name" value="WD_REPEATS_REGION"/>
    <property type="match status" value="4"/>
</dbReference>
<organism evidence="12 13">
    <name type="scientific">Pseudozyma hubeiensis (strain SY62)</name>
    <name type="common">Yeast</name>
    <dbReference type="NCBI Taxonomy" id="1305764"/>
    <lineage>
        <taxon>Eukaryota</taxon>
        <taxon>Fungi</taxon>
        <taxon>Dikarya</taxon>
        <taxon>Basidiomycota</taxon>
        <taxon>Ustilaginomycotina</taxon>
        <taxon>Ustilaginomycetes</taxon>
        <taxon>Ustilaginales</taxon>
        <taxon>Ustilaginaceae</taxon>
        <taxon>Pseudozyma</taxon>
    </lineage>
</organism>
<dbReference type="NCBIfam" id="NF003106">
    <property type="entry name" value="PRK04027.1"/>
    <property type="match status" value="1"/>
</dbReference>
<dbReference type="GO" id="GO:0006412">
    <property type="term" value="P:translation"/>
    <property type="evidence" value="ECO:0007669"/>
    <property type="project" value="InterPro"/>
</dbReference>
<feature type="compositionally biased region" description="Basic and acidic residues" evidence="10">
    <location>
        <begin position="287"/>
        <end position="300"/>
    </location>
</feature>
<sequence length="1066" mass="113530">MAPLCTSSEVNLLVYHYLKESGFHHASFSLRHESRLDDEPLSKEAIIEPGQLVRFLQKGLIYASVEAHIQDDGTEKPCSSTIRLVGPAHVCDGKPRPTPPPASPTRLSPEPDPFAALQPRLEHKEAATQTPPAPSAPAKQVNGVHSTKASTSASSLGTEDADRSSKVASSSRKKLEDVVENDDAASATLKPKDAKRKASNSVTSDADREDKRVRRGEVSAKADAPAATEAQAEVEDSAASRRDHRNGRAESRSTSPGAEKKQATKDKEASSGKKKKGGKSSAGENGEASKKRSDKGKDPKAPIPQPKGDNFIEDAQITTLAGHTGEVFISAWNPSVPNMLASGGGDATVRIWEVPENADEAPDAPTICKHLPATQSKDISTLDWNPDGTLLASGSYDGIVRLWTPQGDLHLVMSMHQGPVISVRWNRKGTMLLTGSADGTIIVWDLNSGKPRHTFPLHSDSVLDVEWLSTADGSLKPKSSSDAPPPMPHGLSPTVADMYFATCSADNSINLCKLGEPKPVKSFKGHTDEVNAIRFDPSQTLLASVSDDTTAKIWALDIGSSGAGGASAGAAGSAGDHLRKRASQRRGGSAHLEGMDVDDDGTQRAADDNNSDRDREKDRATPGSVGVGSSSANATSNKERASPAPGSNGQAGAASNSGATSSLLATTAKGPNKGLRLTLAGHTKELYALAWCPTGPGSAYPDQPRMLATSSFDWTARLWNADNGDCIRVIDAHEDNVYTLRFSPCARYLATGGIDKKVVISRVDNGALVQQYQGGGAIFDIAWKDVHDTVETKQEDGDKSDEVGARPQPLAKRHQLAISQADRKLSVLNIGDLDAVESTASFKAPPTVGVKTEANAGSDKPPKKQAREDVAAVAAPQVGGVRLFGKWDAQEVEVKDISLTDYIALRNAVYTPHTAGRYQNKSFKKAQTPIVERLVNSLMMHGRNNGKKLMAVRIVAHAFEIINLLTDANPIQILVDAIINTGPREDSTRIGSAGTVRRQAVDVSPLRRVNTAITLLTTGTRESAFRNVKSIAECLADELINAAKGSSNSYAIKKRDEMERVARSNR</sequence>
<feature type="repeat" description="WD" evidence="8">
    <location>
        <begin position="523"/>
        <end position="554"/>
    </location>
</feature>
<dbReference type="GeneID" id="24112200"/>
<dbReference type="PROSITE" id="PS50896">
    <property type="entry name" value="LISH"/>
    <property type="match status" value="1"/>
</dbReference>
<dbReference type="InterPro" id="IPR001680">
    <property type="entry name" value="WD40_rpt"/>
</dbReference>
<feature type="repeat" description="WD" evidence="8">
    <location>
        <begin position="679"/>
        <end position="729"/>
    </location>
</feature>
<evidence type="ECO:0000256" key="10">
    <source>
        <dbReference type="SAM" id="MobiDB-lite"/>
    </source>
</evidence>
<evidence type="ECO:0000313" key="12">
    <source>
        <dbReference type="EMBL" id="GAC99334.1"/>
    </source>
</evidence>
<dbReference type="STRING" id="1305764.R9PDA6"/>
<dbReference type="AlphaFoldDB" id="R9PDA6"/>
<feature type="repeat" description="WD" evidence="8">
    <location>
        <begin position="730"/>
        <end position="771"/>
    </location>
</feature>
<dbReference type="GO" id="GO:0006357">
    <property type="term" value="P:regulation of transcription by RNA polymerase II"/>
    <property type="evidence" value="ECO:0007669"/>
    <property type="project" value="TreeGrafter"/>
</dbReference>
<dbReference type="NCBIfam" id="TIGR01028">
    <property type="entry name" value="uS7_euk_arch"/>
    <property type="match status" value="1"/>
</dbReference>
<dbReference type="OrthoDB" id="10264639at2759"/>
<dbReference type="Gene3D" id="2.130.10.10">
    <property type="entry name" value="YVTN repeat-like/Quinoprotein amine dehydrogenase"/>
    <property type="match status" value="2"/>
</dbReference>
<comment type="similarity">
    <text evidence="2 9">Belongs to the universal ribosomal protein uS7 family.</text>
</comment>
<dbReference type="Pfam" id="PF00400">
    <property type="entry name" value="WD40"/>
    <property type="match status" value="6"/>
</dbReference>
<keyword evidence="13" id="KW-1185">Reference proteome</keyword>
<keyword evidence="3 8" id="KW-0853">WD repeat</keyword>
<evidence type="ECO:0000313" key="13">
    <source>
        <dbReference type="Proteomes" id="UP000014071"/>
    </source>
</evidence>
<evidence type="ECO:0000256" key="9">
    <source>
        <dbReference type="RuleBase" id="RU003619"/>
    </source>
</evidence>
<dbReference type="GO" id="GO:0003714">
    <property type="term" value="F:transcription corepressor activity"/>
    <property type="evidence" value="ECO:0007669"/>
    <property type="project" value="InterPro"/>
</dbReference>
<feature type="region of interest" description="Disordered" evidence="10">
    <location>
        <begin position="791"/>
        <end position="811"/>
    </location>
</feature>
<feature type="repeat" description="WD" evidence="8">
    <location>
        <begin position="320"/>
        <end position="354"/>
    </location>
</feature>
<dbReference type="Gene3D" id="1.10.455.10">
    <property type="entry name" value="Ribosomal protein S7 domain"/>
    <property type="match status" value="1"/>
</dbReference>
<dbReference type="SUPFAM" id="SSF50978">
    <property type="entry name" value="WD40 repeat-like"/>
    <property type="match status" value="1"/>
</dbReference>
<dbReference type="eggNOG" id="KOG0273">
    <property type="taxonomic scope" value="Eukaryota"/>
</dbReference>
<dbReference type="InterPro" id="IPR036322">
    <property type="entry name" value="WD40_repeat_dom_sf"/>
</dbReference>
<dbReference type="Pfam" id="PF08513">
    <property type="entry name" value="LisH"/>
    <property type="match status" value="1"/>
</dbReference>
<evidence type="ECO:0000256" key="6">
    <source>
        <dbReference type="ARBA" id="ARBA00023242"/>
    </source>
</evidence>
<feature type="compositionally biased region" description="Low complexity" evidence="10">
    <location>
        <begin position="642"/>
        <end position="658"/>
    </location>
</feature>
<dbReference type="FunFam" id="1.20.960.30:FF:000003">
    <property type="entry name" value="Related to Nuclear receptor co-repressor/HDAC3 complex subunit TBLR1"/>
    <property type="match status" value="1"/>
</dbReference>
<dbReference type="InterPro" id="IPR019775">
    <property type="entry name" value="WD40_repeat_CS"/>
</dbReference>
<feature type="repeat" description="WD" evidence="8">
    <location>
        <begin position="372"/>
        <end position="403"/>
    </location>
</feature>
<feature type="compositionally biased region" description="Basic and acidic residues" evidence="10">
    <location>
        <begin position="258"/>
        <end position="271"/>
    </location>
</feature>
<keyword evidence="6" id="KW-0539">Nucleus</keyword>
<feature type="region of interest" description="Disordered" evidence="10">
    <location>
        <begin position="87"/>
        <end position="311"/>
    </location>
</feature>
<evidence type="ECO:0000256" key="5">
    <source>
        <dbReference type="ARBA" id="ARBA00022980"/>
    </source>
</evidence>
<dbReference type="PROSITE" id="PS00678">
    <property type="entry name" value="WD_REPEATS_1"/>
    <property type="match status" value="3"/>
</dbReference>
<evidence type="ECO:0000259" key="11">
    <source>
        <dbReference type="Pfam" id="PF00177"/>
    </source>
</evidence>
<dbReference type="InterPro" id="IPR036823">
    <property type="entry name" value="Ribosomal_uS7_dom_sf"/>
</dbReference>
<dbReference type="GO" id="GO:0003735">
    <property type="term" value="F:structural constituent of ribosome"/>
    <property type="evidence" value="ECO:0007669"/>
    <property type="project" value="InterPro"/>
</dbReference>
<dbReference type="InterPro" id="IPR020472">
    <property type="entry name" value="WD40_PAC1"/>
</dbReference>
<dbReference type="GO" id="GO:0015935">
    <property type="term" value="C:small ribosomal subunit"/>
    <property type="evidence" value="ECO:0007669"/>
    <property type="project" value="InterPro"/>
</dbReference>
<dbReference type="CDD" id="cd00200">
    <property type="entry name" value="WD40"/>
    <property type="match status" value="1"/>
</dbReference>
<name>R9PDA6_PSEHS</name>
<dbReference type="eggNOG" id="KOG3291">
    <property type="taxonomic scope" value="Eukaryota"/>
</dbReference>
<dbReference type="InterPro" id="IPR020606">
    <property type="entry name" value="Ribosomal_uS7_CS"/>
</dbReference>
<dbReference type="RefSeq" id="XP_012192921.1">
    <property type="nucleotide sequence ID" value="XM_012337531.1"/>
</dbReference>
<keyword evidence="4" id="KW-0677">Repeat</keyword>
<dbReference type="PANTHER" id="PTHR22846:SF2">
    <property type="entry name" value="F-BOX-LIKE_WD REPEAT-CONTAINING PROTEIN EBI"/>
    <property type="match status" value="1"/>
</dbReference>
<keyword evidence="5 9" id="KW-0689">Ribosomal protein</keyword>
<dbReference type="GO" id="GO:0003723">
    <property type="term" value="F:RNA binding"/>
    <property type="evidence" value="ECO:0007669"/>
    <property type="project" value="InterPro"/>
</dbReference>
<dbReference type="InterPro" id="IPR045183">
    <property type="entry name" value="Ebi-like"/>
</dbReference>
<gene>
    <name evidence="12" type="ORF">PHSY_006935</name>
</gene>
<feature type="compositionally biased region" description="Basic and acidic residues" evidence="10">
    <location>
        <begin position="238"/>
        <end position="251"/>
    </location>
</feature>
<evidence type="ECO:0000256" key="8">
    <source>
        <dbReference type="PROSITE-ProRule" id="PRU00221"/>
    </source>
</evidence>
<dbReference type="Proteomes" id="UP000014071">
    <property type="component" value="Unassembled WGS sequence"/>
</dbReference>
<evidence type="ECO:0000256" key="2">
    <source>
        <dbReference type="ARBA" id="ARBA00007151"/>
    </source>
</evidence>
<dbReference type="InterPro" id="IPR006594">
    <property type="entry name" value="LisH"/>
</dbReference>
<dbReference type="Gene3D" id="1.20.960.30">
    <property type="match status" value="1"/>
</dbReference>
<feature type="compositionally biased region" description="Basic and acidic residues" evidence="10">
    <location>
        <begin position="205"/>
        <end position="220"/>
    </location>
</feature>
<dbReference type="PRINTS" id="PR00320">
    <property type="entry name" value="GPROTEINBRPT"/>
</dbReference>
<feature type="compositionally biased region" description="Polar residues" evidence="10">
    <location>
        <begin position="143"/>
        <end position="157"/>
    </location>
</feature>
<feature type="domain" description="Small ribosomal subunit protein uS7" evidence="11">
    <location>
        <begin position="908"/>
        <end position="1066"/>
    </location>
</feature>
<dbReference type="Pfam" id="PF00177">
    <property type="entry name" value="Ribosomal_S7"/>
    <property type="match status" value="1"/>
</dbReference>
<keyword evidence="7 9" id="KW-0687">Ribonucleoprotein</keyword>
<dbReference type="InterPro" id="IPR023798">
    <property type="entry name" value="Ribosomal_uS7_dom"/>
</dbReference>
<dbReference type="HOGENOM" id="CLU_007609_1_0_1"/>
<accession>R9PDA6</accession>